<dbReference type="InterPro" id="IPR027417">
    <property type="entry name" value="P-loop_NTPase"/>
</dbReference>
<dbReference type="SUPFAM" id="SSF52540">
    <property type="entry name" value="P-loop containing nucleoside triphosphate hydrolases"/>
    <property type="match status" value="1"/>
</dbReference>
<dbReference type="InterPro" id="IPR050093">
    <property type="entry name" value="ABC_SmlMolc_Importer"/>
</dbReference>
<dbReference type="PROSITE" id="PS50893">
    <property type="entry name" value="ABC_TRANSPORTER_2"/>
    <property type="match status" value="1"/>
</dbReference>
<evidence type="ECO:0000313" key="6">
    <source>
        <dbReference type="Proteomes" id="UP001317322"/>
    </source>
</evidence>
<proteinExistence type="predicted"/>
<keyword evidence="1" id="KW-0813">Transport</keyword>
<dbReference type="PROSITE" id="PS00211">
    <property type="entry name" value="ABC_TRANSPORTER_1"/>
    <property type="match status" value="1"/>
</dbReference>
<keyword evidence="2" id="KW-0547">Nucleotide-binding</keyword>
<dbReference type="InterPro" id="IPR017871">
    <property type="entry name" value="ABC_transporter-like_CS"/>
</dbReference>
<evidence type="ECO:0000256" key="1">
    <source>
        <dbReference type="ARBA" id="ARBA00022448"/>
    </source>
</evidence>
<protein>
    <submittedName>
        <fullName evidence="5">ATP-binding cassette domain-containing protein</fullName>
    </submittedName>
</protein>
<dbReference type="Gene3D" id="3.40.50.300">
    <property type="entry name" value="P-loop containing nucleotide triphosphate hydrolases"/>
    <property type="match status" value="1"/>
</dbReference>
<dbReference type="Pfam" id="PF00005">
    <property type="entry name" value="ABC_tran"/>
    <property type="match status" value="1"/>
</dbReference>
<dbReference type="InterPro" id="IPR003593">
    <property type="entry name" value="AAA+_ATPase"/>
</dbReference>
<dbReference type="EMBL" id="CP101989">
    <property type="protein sequence ID" value="UUI66833.1"/>
    <property type="molecule type" value="Genomic_DNA"/>
</dbReference>
<evidence type="ECO:0000259" key="4">
    <source>
        <dbReference type="PROSITE" id="PS50893"/>
    </source>
</evidence>
<evidence type="ECO:0000256" key="3">
    <source>
        <dbReference type="ARBA" id="ARBA00022840"/>
    </source>
</evidence>
<gene>
    <name evidence="5" type="ORF">NP075_09075</name>
</gene>
<keyword evidence="6" id="KW-1185">Reference proteome</keyword>
<dbReference type="PANTHER" id="PTHR42781:SF4">
    <property type="entry name" value="SPERMIDINE_PUTRESCINE IMPORT ATP-BINDING PROTEIN POTA"/>
    <property type="match status" value="1"/>
</dbReference>
<accession>A0ABY5KEJ2</accession>
<dbReference type="GO" id="GO:0005524">
    <property type="term" value="F:ATP binding"/>
    <property type="evidence" value="ECO:0007669"/>
    <property type="project" value="UniProtKB-KW"/>
</dbReference>
<name>A0ABY5KEJ2_9CELL</name>
<dbReference type="SMART" id="SM00382">
    <property type="entry name" value="AAA"/>
    <property type="match status" value="1"/>
</dbReference>
<evidence type="ECO:0000313" key="5">
    <source>
        <dbReference type="EMBL" id="UUI66833.1"/>
    </source>
</evidence>
<dbReference type="PANTHER" id="PTHR42781">
    <property type="entry name" value="SPERMIDINE/PUTRESCINE IMPORT ATP-BINDING PROTEIN POTA"/>
    <property type="match status" value="1"/>
</dbReference>
<organism evidence="5 6">
    <name type="scientific">Cellulomonas wangsupingiae</name>
    <dbReference type="NCBI Taxonomy" id="2968085"/>
    <lineage>
        <taxon>Bacteria</taxon>
        <taxon>Bacillati</taxon>
        <taxon>Actinomycetota</taxon>
        <taxon>Actinomycetes</taxon>
        <taxon>Micrococcales</taxon>
        <taxon>Cellulomonadaceae</taxon>
        <taxon>Cellulomonas</taxon>
    </lineage>
</organism>
<keyword evidence="3 5" id="KW-0067">ATP-binding</keyword>
<sequence length="239" mass="24963">MTLDAHVRVDRGPVVLDAALHVRAGRVLAVMGPNGSGKSTLVETLAGLLALTGGHVRLGDDVLADAAEGRHVPPRDRQLGVVLQDGLLFGHLSARENVAFGPRARGVRAAAARAAADALLTELGLAPHARTRADRLSGGQAQRVAVARALAARPRALLLDEPFGALDAATRVRVRDVVRRAVRSGLPAVLVTHDLRDALDLADELLVLEDGREVQRGAPADVAAAPRSAYVERVAASVP</sequence>
<dbReference type="RefSeq" id="WP_227562881.1">
    <property type="nucleotide sequence ID" value="NZ_CP101989.1"/>
</dbReference>
<dbReference type="Proteomes" id="UP001317322">
    <property type="component" value="Chromosome"/>
</dbReference>
<feature type="domain" description="ABC transporter" evidence="4">
    <location>
        <begin position="1"/>
        <end position="235"/>
    </location>
</feature>
<dbReference type="InterPro" id="IPR003439">
    <property type="entry name" value="ABC_transporter-like_ATP-bd"/>
</dbReference>
<reference evidence="5 6" key="1">
    <citation type="submission" date="2022-07" db="EMBL/GenBank/DDBJ databases">
        <title>Novel species in genus cellulomonas.</title>
        <authorList>
            <person name="Ye L."/>
        </authorList>
    </citation>
    <scope>NUCLEOTIDE SEQUENCE [LARGE SCALE GENOMIC DNA]</scope>
    <source>
        <strain evidence="6">zg-Y908</strain>
    </source>
</reference>
<evidence type="ECO:0000256" key="2">
    <source>
        <dbReference type="ARBA" id="ARBA00022741"/>
    </source>
</evidence>